<dbReference type="InterPro" id="IPR056335">
    <property type="entry name" value="BBS7_hairpin"/>
</dbReference>
<evidence type="ECO:0008006" key="7">
    <source>
        <dbReference type="Google" id="ProtNLM"/>
    </source>
</evidence>
<organism evidence="5 6">
    <name type="scientific">Trichuris trichiura</name>
    <name type="common">Whipworm</name>
    <name type="synonym">Trichocephalus trichiurus</name>
    <dbReference type="NCBI Taxonomy" id="36087"/>
    <lineage>
        <taxon>Eukaryota</taxon>
        <taxon>Metazoa</taxon>
        <taxon>Ecdysozoa</taxon>
        <taxon>Nematoda</taxon>
        <taxon>Enoplea</taxon>
        <taxon>Dorylaimia</taxon>
        <taxon>Trichinellida</taxon>
        <taxon>Trichuridae</taxon>
        <taxon>Trichuris</taxon>
    </lineage>
</organism>
<dbReference type="Pfam" id="PF23361">
    <property type="entry name" value="BBS7_pf"/>
    <property type="match status" value="1"/>
</dbReference>
<dbReference type="Pfam" id="PF23743">
    <property type="entry name" value="Beta-prop_BBS7"/>
    <property type="match status" value="1"/>
</dbReference>
<name>A0A077ZB09_TRITR</name>
<dbReference type="InterPro" id="IPR056333">
    <property type="entry name" value="BBS7_pf_dom"/>
</dbReference>
<feature type="domain" description="BBS7 GAE" evidence="2">
    <location>
        <begin position="349"/>
        <end position="457"/>
    </location>
</feature>
<proteinExistence type="predicted"/>
<dbReference type="Proteomes" id="UP000030665">
    <property type="component" value="Unassembled WGS sequence"/>
</dbReference>
<dbReference type="GO" id="GO:0043005">
    <property type="term" value="C:neuron projection"/>
    <property type="evidence" value="ECO:0007669"/>
    <property type="project" value="TreeGrafter"/>
</dbReference>
<evidence type="ECO:0000259" key="1">
    <source>
        <dbReference type="Pfam" id="PF23349"/>
    </source>
</evidence>
<dbReference type="AlphaFoldDB" id="A0A077ZB09"/>
<evidence type="ECO:0000259" key="4">
    <source>
        <dbReference type="Pfam" id="PF23743"/>
    </source>
</evidence>
<dbReference type="GO" id="GO:0036064">
    <property type="term" value="C:ciliary basal body"/>
    <property type="evidence" value="ECO:0007669"/>
    <property type="project" value="TreeGrafter"/>
</dbReference>
<dbReference type="EMBL" id="HG806108">
    <property type="protein sequence ID" value="CDW57029.1"/>
    <property type="molecule type" value="Genomic_DNA"/>
</dbReference>
<dbReference type="STRING" id="36087.A0A077ZB09"/>
<dbReference type="Pfam" id="PF23360">
    <property type="entry name" value="BBS7_GAE"/>
    <property type="match status" value="1"/>
</dbReference>
<evidence type="ECO:0000259" key="2">
    <source>
        <dbReference type="Pfam" id="PF23360"/>
    </source>
</evidence>
<dbReference type="InterPro" id="IPR056334">
    <property type="entry name" value="BBS7_GAE_dom"/>
</dbReference>
<feature type="domain" description="BBS7 beta-propeller" evidence="4">
    <location>
        <begin position="4"/>
        <end position="283"/>
    </location>
</feature>
<dbReference type="GO" id="GO:0005930">
    <property type="term" value="C:axoneme"/>
    <property type="evidence" value="ECO:0007669"/>
    <property type="project" value="TreeGrafter"/>
</dbReference>
<evidence type="ECO:0000259" key="3">
    <source>
        <dbReference type="Pfam" id="PF23361"/>
    </source>
</evidence>
<reference evidence="5" key="1">
    <citation type="submission" date="2014-01" db="EMBL/GenBank/DDBJ databases">
        <authorList>
            <person name="Aslett M."/>
        </authorList>
    </citation>
    <scope>NUCLEOTIDE SEQUENCE</scope>
</reference>
<dbReference type="OrthoDB" id="414590at2759"/>
<dbReference type="GO" id="GO:0034464">
    <property type="term" value="C:BBSome"/>
    <property type="evidence" value="ECO:0007669"/>
    <property type="project" value="TreeGrafter"/>
</dbReference>
<evidence type="ECO:0000313" key="5">
    <source>
        <dbReference type="EMBL" id="CDW57029.1"/>
    </source>
</evidence>
<keyword evidence="6" id="KW-1185">Reference proteome</keyword>
<dbReference type="GO" id="GO:0016020">
    <property type="term" value="C:membrane"/>
    <property type="evidence" value="ECO:0007669"/>
    <property type="project" value="TreeGrafter"/>
</dbReference>
<evidence type="ECO:0000313" key="6">
    <source>
        <dbReference type="Proteomes" id="UP000030665"/>
    </source>
</evidence>
<dbReference type="PANTHER" id="PTHR16074:SF4">
    <property type="entry name" value="BARDET-BIEDL SYNDROME 7 PROTEIN"/>
    <property type="match status" value="1"/>
</dbReference>
<accession>A0A077ZB09</accession>
<protein>
    <recommendedName>
        <fullName evidence="7">Bardet-Biedl syndrome 7 protein</fullName>
    </recommendedName>
</protein>
<reference evidence="5" key="2">
    <citation type="submission" date="2014-03" db="EMBL/GenBank/DDBJ databases">
        <title>The whipworm genome and dual-species transcriptomics of an intimate host-pathogen interaction.</title>
        <authorList>
            <person name="Foth B.J."/>
            <person name="Tsai I.J."/>
            <person name="Reid A.J."/>
            <person name="Bancroft A.J."/>
            <person name="Nichol S."/>
            <person name="Tracey A."/>
            <person name="Holroyd N."/>
            <person name="Cotton J.A."/>
            <person name="Stanley E.J."/>
            <person name="Zarowiecki M."/>
            <person name="Liu J.Z."/>
            <person name="Huckvale T."/>
            <person name="Cooper P.J."/>
            <person name="Grencis R.K."/>
            <person name="Berriman M."/>
        </authorList>
    </citation>
    <scope>NUCLEOTIDE SEQUENCE [LARGE SCALE GENOMIC DNA]</scope>
</reference>
<feature type="domain" description="BBS7 platform" evidence="3">
    <location>
        <begin position="465"/>
        <end position="567"/>
    </location>
</feature>
<dbReference type="PANTHER" id="PTHR16074">
    <property type="entry name" value="BARDET-BIEDL SYNDROME 7 PROTEIN"/>
    <property type="match status" value="1"/>
</dbReference>
<gene>
    <name evidence="5" type="ORF">TTRE_0000531201</name>
</gene>
<dbReference type="InterPro" id="IPR056332">
    <property type="entry name" value="Beta-prop_BBS7"/>
</dbReference>
<dbReference type="GO" id="GO:0060271">
    <property type="term" value="P:cilium assembly"/>
    <property type="evidence" value="ECO:0007669"/>
    <property type="project" value="TreeGrafter"/>
</dbReference>
<sequence length="684" mass="76749">MPLQVEFKTFPGPRIDALTLGGDDVGADKIFFASGSVVNGYNRRGKHFLAFETNKTDLINCIAIQGVEMVLCSSHTMTHYHDCTESFHYFSGDAILDVACFETAAEFNEGRELSIVLACENHSFKLLSGKRLAAEIEISAAPNILYLISMNAETQELTEDRLLVYGTFAGSIGELAVGSSCIENKWELPSPNGSAVINAIECHDLKGDGSLNLLAGRDDGIIEIYYYMIRQGVILIDCVVRVQITDYTKCSGNVVAVQSGYFTTTTKQEILACTYSGKLFACTMDEPFTSMEKDENAGALEDKFSSLSMLDSWHSLIRAEIDGLREEVKCKRAEHAMANQQKAAMSRLPIFPIEERLFLNDQDTVHQLSMELPVSIDWVLLRSEVAIDLLDVKQNSAIFSPIAIEGISSDALIATYRCQANMTRFEMSVRTIEGKYGNLELYVCPRTSPSVCQLRAYPIKALSLHRRTLAFDESRPQNKLSIKGKFGLFEAYDIITFCLPGMAEQPPETEEISSCFVSCFTGTQLQITCRLNEIIALSDNLSTITILQDVINREASSRGWKLDISYDVNQSTVPFVLNLISERLRKWSSMLKTIDVTILPEEEEYLTTEFKEVISNPRSYLSMKTAVQAHMERMKDILSSSCDLYKYKMHCQEVKQQVPALVEAIEEYDEEKLLRLFNGDWENI</sequence>
<feature type="domain" description="BBS7 helical hairpin" evidence="1">
    <location>
        <begin position="595"/>
        <end position="677"/>
    </location>
</feature>
<dbReference type="Pfam" id="PF23349">
    <property type="entry name" value="BBS7_hp"/>
    <property type="match status" value="1"/>
</dbReference>
<dbReference type="GO" id="GO:0008104">
    <property type="term" value="P:intracellular protein localization"/>
    <property type="evidence" value="ECO:0007669"/>
    <property type="project" value="TreeGrafter"/>
</dbReference>